<gene>
    <name evidence="3" type="ORF">PPRIM_AZ9-3.1.T1330096</name>
</gene>
<comment type="caution">
    <text evidence="3">The sequence shown here is derived from an EMBL/GenBank/DDBJ whole genome shotgun (WGS) entry which is preliminary data.</text>
</comment>
<keyword evidence="1" id="KW-1133">Transmembrane helix</keyword>
<feature type="transmembrane region" description="Helical" evidence="1">
    <location>
        <begin position="319"/>
        <end position="337"/>
    </location>
</feature>
<proteinExistence type="predicted"/>
<evidence type="ECO:0000313" key="4">
    <source>
        <dbReference type="Proteomes" id="UP000688137"/>
    </source>
</evidence>
<dbReference type="EMBL" id="CAJJDM010000136">
    <property type="protein sequence ID" value="CAD8107294.1"/>
    <property type="molecule type" value="Genomic_DNA"/>
</dbReference>
<accession>A0A8S1PW58</accession>
<evidence type="ECO:0000256" key="1">
    <source>
        <dbReference type="SAM" id="Phobius"/>
    </source>
</evidence>
<dbReference type="Proteomes" id="UP000688137">
    <property type="component" value="Unassembled WGS sequence"/>
</dbReference>
<reference evidence="3" key="1">
    <citation type="submission" date="2021-01" db="EMBL/GenBank/DDBJ databases">
        <authorList>
            <consortium name="Genoscope - CEA"/>
            <person name="William W."/>
        </authorList>
    </citation>
    <scope>NUCLEOTIDE SEQUENCE</scope>
</reference>
<keyword evidence="2" id="KW-0732">Signal</keyword>
<feature type="signal peptide" evidence="2">
    <location>
        <begin position="1"/>
        <end position="22"/>
    </location>
</feature>
<protein>
    <recommendedName>
        <fullName evidence="5">Transmembrane protein</fullName>
    </recommendedName>
</protein>
<keyword evidence="4" id="KW-1185">Reference proteome</keyword>
<sequence>MIIETIYIWIIWLILKIPQLEIKETIDAEVYDEFAITNAKYKYSLYHSFFDNIETKQQSQFKVTQSQNYLIVDNSTIIEYNKEYFRIQQINNEDQSVCQLKRNHTYMKELLLNFSVINFSNCSISYINEQNRIRNNDIKLSFTQCKDMKVIDQFNYFQKGQLIIISCRILTEVKLKILYLKNNQEDMIQLYEYQISIKELANIYIRYQAHSSNKFIFIINSKLMYFTSNQIYFYKIDQVDEIQFSEDGTQIYAMRKSVIYYLKLQNPKVQLIELIEQQNKIKNNKILAYKCWNQGILLLTDKGQLKYLEVDNNEQIHKITIYDGFGVIMIMIALFSIKVNYF</sequence>
<evidence type="ECO:0000256" key="2">
    <source>
        <dbReference type="SAM" id="SignalP"/>
    </source>
</evidence>
<name>A0A8S1PW58_PARPR</name>
<dbReference type="OMA" id="NEDQSVC"/>
<organism evidence="3 4">
    <name type="scientific">Paramecium primaurelia</name>
    <dbReference type="NCBI Taxonomy" id="5886"/>
    <lineage>
        <taxon>Eukaryota</taxon>
        <taxon>Sar</taxon>
        <taxon>Alveolata</taxon>
        <taxon>Ciliophora</taxon>
        <taxon>Intramacronucleata</taxon>
        <taxon>Oligohymenophorea</taxon>
        <taxon>Peniculida</taxon>
        <taxon>Parameciidae</taxon>
        <taxon>Paramecium</taxon>
    </lineage>
</organism>
<keyword evidence="1" id="KW-0472">Membrane</keyword>
<evidence type="ECO:0008006" key="5">
    <source>
        <dbReference type="Google" id="ProtNLM"/>
    </source>
</evidence>
<dbReference type="AlphaFoldDB" id="A0A8S1PW58"/>
<evidence type="ECO:0000313" key="3">
    <source>
        <dbReference type="EMBL" id="CAD8107294.1"/>
    </source>
</evidence>
<keyword evidence="1" id="KW-0812">Transmembrane</keyword>
<feature type="chain" id="PRO_5035892382" description="Transmembrane protein" evidence="2">
    <location>
        <begin position="23"/>
        <end position="342"/>
    </location>
</feature>